<dbReference type="InterPro" id="IPR006621">
    <property type="entry name" value="Nose-resist-to-fluoxetine_N"/>
</dbReference>
<dbReference type="PANTHER" id="PTHR11161:SF0">
    <property type="entry name" value="O-ACYLTRANSFERASE LIKE PROTEIN"/>
    <property type="match status" value="1"/>
</dbReference>
<dbReference type="Proteomes" id="UP000694844">
    <property type="component" value="Chromosome 5"/>
</dbReference>
<dbReference type="GO" id="GO:0016747">
    <property type="term" value="F:acyltransferase activity, transferring groups other than amino-acyl groups"/>
    <property type="evidence" value="ECO:0007669"/>
    <property type="project" value="InterPro"/>
</dbReference>
<keyword evidence="3" id="KW-0732">Signal</keyword>
<feature type="region of interest" description="Disordered" evidence="1">
    <location>
        <begin position="381"/>
        <end position="404"/>
    </location>
</feature>
<feature type="transmembrane region" description="Helical" evidence="2">
    <location>
        <begin position="591"/>
        <end position="612"/>
    </location>
</feature>
<proteinExistence type="predicted"/>
<dbReference type="RefSeq" id="XP_022344577.1">
    <property type="nucleotide sequence ID" value="XM_022488869.1"/>
</dbReference>
<evidence type="ECO:0000259" key="4">
    <source>
        <dbReference type="SMART" id="SM00703"/>
    </source>
</evidence>
<keyword evidence="2" id="KW-1133">Transmembrane helix</keyword>
<evidence type="ECO:0000313" key="5">
    <source>
        <dbReference type="Proteomes" id="UP000694844"/>
    </source>
</evidence>
<feature type="transmembrane region" description="Helical" evidence="2">
    <location>
        <begin position="536"/>
        <end position="562"/>
    </location>
</feature>
<feature type="domain" description="Nose resistant-to-fluoxetine protein N-terminal" evidence="4">
    <location>
        <begin position="157"/>
        <end position="306"/>
    </location>
</feature>
<evidence type="ECO:0000256" key="1">
    <source>
        <dbReference type="SAM" id="MobiDB-lite"/>
    </source>
</evidence>
<feature type="chain" id="PRO_5034371699" evidence="3">
    <location>
        <begin position="24"/>
        <end position="901"/>
    </location>
</feature>
<evidence type="ECO:0000313" key="6">
    <source>
        <dbReference type="RefSeq" id="XP_022344577.1"/>
    </source>
</evidence>
<dbReference type="AlphaFoldDB" id="A0A8B8EXB3"/>
<dbReference type="InterPro" id="IPR002656">
    <property type="entry name" value="Acyl_transf_3_dom"/>
</dbReference>
<dbReference type="PANTHER" id="PTHR11161">
    <property type="entry name" value="O-ACYLTRANSFERASE"/>
    <property type="match status" value="1"/>
</dbReference>
<reference evidence="6" key="1">
    <citation type="submission" date="2025-08" db="UniProtKB">
        <authorList>
            <consortium name="RefSeq"/>
        </authorList>
    </citation>
    <scope>IDENTIFICATION</scope>
    <source>
        <tissue evidence="6">Whole sample</tissue>
    </source>
</reference>
<feature type="transmembrane region" description="Helical" evidence="2">
    <location>
        <begin position="754"/>
        <end position="773"/>
    </location>
</feature>
<keyword evidence="5" id="KW-1185">Reference proteome</keyword>
<dbReference type="Pfam" id="PF20146">
    <property type="entry name" value="NRF"/>
    <property type="match status" value="1"/>
</dbReference>
<keyword evidence="2" id="KW-0812">Transmembrane</keyword>
<dbReference type="OrthoDB" id="207378at2759"/>
<sequence length="901" mass="99883">MNLVKKYIPLILVSSSVFSVCNGKVVAQNMSEGDKARWVGSFIGVEHTEIGASIYDAGVHLVSKVGGQAATIMLAGLLQGSKNPAAGRVADVVLDHFAEAYNKSGVGTWNQTMLRDHQSQLGGLILSKMDFLGTVHDITRLGSARMIMPLTNESKVDRDCYEDAMDVLDAVNEMQRSDLAWARIMFDATGKLPAGVLRGHTTALGSYDSCLQIHGRIPRNIVIGAMNKTSARYPREFSTKYCRATMTLDPSVFGSVDTHGIHPLLTLGLCLPDSCKAKDVEGILKLGYVGRSLGSGADATEVYCPEKQPIGEDTPALVAVIVLSIFGFLVLCGTLYELRQQYHESKRTELLKRKSENDHYDVIGKKASENDYTSINKAYVHDEPKTNGDVSHQNGGEGIQNGSTKVELPAGYMHHKEGDQTKLNGTANGKSAETDTNHFVTVDIRTKSNQGGDTAPRKRRDGTLGLFVKSFSILTNAPKLLSGKSGPGAITCLHGIRFFSISWIILGHTYNYGIVTNPGVMTTINFVDAIPMTQRFSYQAVVGAGYAVDTFYMISGMLLAFIQLKQMAKLKKDPEPGKVGYYVFYYYFHRFWRLTPMYMIILMIYTCLTTYLGDGPMWPKQIESAQNCRESWWTNLLYVNNLVLVDKQCMAWSWFLANDMQFYVVSIVLLFFLTLNIKLGSCFVFLLMSAGIVSAGVKEHKYNGSFFTMKSDGGAFWNNVYITPWCRVAAFCVGLFLGVIFYKRPKANLSRAKTFIGWSLAATIGFTLVYCTYSENKEDGVTWSREFRAVYESVGRPLWAACVAWVIAACHYGRGGIVNSILSWSGLVPLSRMSYAAYLVHPIMMMIYVFSKRNLVYLADFDVIYLFLGHIVMTFMASFVASLAFEAPFMALEKMIVGGRK</sequence>
<evidence type="ECO:0000256" key="2">
    <source>
        <dbReference type="SAM" id="Phobius"/>
    </source>
</evidence>
<feature type="transmembrane region" description="Helical" evidence="2">
    <location>
        <begin position="863"/>
        <end position="885"/>
    </location>
</feature>
<dbReference type="InterPro" id="IPR052728">
    <property type="entry name" value="O2_lipid_transport_reg"/>
</dbReference>
<dbReference type="Pfam" id="PF01757">
    <property type="entry name" value="Acyl_transf_3"/>
    <property type="match status" value="1"/>
</dbReference>
<accession>A0A8B8EXB3</accession>
<name>A0A8B8EXB3_CRAVI</name>
<feature type="signal peptide" evidence="3">
    <location>
        <begin position="1"/>
        <end position="23"/>
    </location>
</feature>
<dbReference type="KEGG" id="cvn:111137418"/>
<feature type="transmembrane region" description="Helical" evidence="2">
    <location>
        <begin position="722"/>
        <end position="742"/>
    </location>
</feature>
<feature type="transmembrane region" description="Helical" evidence="2">
    <location>
        <begin position="679"/>
        <end position="697"/>
    </location>
</feature>
<dbReference type="GeneID" id="111137418"/>
<gene>
    <name evidence="6" type="primary">LOC111137418</name>
</gene>
<organism evidence="5 6">
    <name type="scientific">Crassostrea virginica</name>
    <name type="common">Eastern oyster</name>
    <dbReference type="NCBI Taxonomy" id="6565"/>
    <lineage>
        <taxon>Eukaryota</taxon>
        <taxon>Metazoa</taxon>
        <taxon>Spiralia</taxon>
        <taxon>Lophotrochozoa</taxon>
        <taxon>Mollusca</taxon>
        <taxon>Bivalvia</taxon>
        <taxon>Autobranchia</taxon>
        <taxon>Pteriomorphia</taxon>
        <taxon>Ostreida</taxon>
        <taxon>Ostreoidea</taxon>
        <taxon>Ostreidae</taxon>
        <taxon>Crassostrea</taxon>
    </lineage>
</organism>
<feature type="transmembrane region" description="Helical" evidence="2">
    <location>
        <begin position="833"/>
        <end position="851"/>
    </location>
</feature>
<feature type="compositionally biased region" description="Polar residues" evidence="1">
    <location>
        <begin position="388"/>
        <end position="404"/>
    </location>
</feature>
<feature type="transmembrane region" description="Helical" evidence="2">
    <location>
        <begin position="651"/>
        <end position="672"/>
    </location>
</feature>
<protein>
    <submittedName>
        <fullName evidence="6">Nose resistant to fluoxetine protein 6-like</fullName>
    </submittedName>
</protein>
<keyword evidence="2" id="KW-0472">Membrane</keyword>
<evidence type="ECO:0000256" key="3">
    <source>
        <dbReference type="SAM" id="SignalP"/>
    </source>
</evidence>
<feature type="transmembrane region" description="Helical" evidence="2">
    <location>
        <begin position="316"/>
        <end position="338"/>
    </location>
</feature>
<dbReference type="SMART" id="SM00703">
    <property type="entry name" value="NRF"/>
    <property type="match status" value="1"/>
</dbReference>